<keyword evidence="6 10" id="KW-1133">Transmembrane helix</keyword>
<evidence type="ECO:0000259" key="11">
    <source>
        <dbReference type="PROSITE" id="PS50006"/>
    </source>
</evidence>
<keyword evidence="3 10" id="KW-0812">Transmembrane</keyword>
<keyword evidence="8" id="KW-0175">Coiled coil</keyword>
<evidence type="ECO:0000256" key="5">
    <source>
        <dbReference type="ARBA" id="ARBA00022840"/>
    </source>
</evidence>
<feature type="domain" description="FHA" evidence="11">
    <location>
        <begin position="147"/>
        <end position="196"/>
    </location>
</feature>
<dbReference type="InterPro" id="IPR013525">
    <property type="entry name" value="ABC2_TM"/>
</dbReference>
<feature type="domain" description="FHA" evidence="11">
    <location>
        <begin position="28"/>
        <end position="77"/>
    </location>
</feature>
<dbReference type="PROSITE" id="PS50006">
    <property type="entry name" value="FHA_DOMAIN"/>
    <property type="match status" value="2"/>
</dbReference>
<evidence type="ECO:0000256" key="1">
    <source>
        <dbReference type="ARBA" id="ARBA00004141"/>
    </source>
</evidence>
<evidence type="ECO:0000256" key="8">
    <source>
        <dbReference type="SAM" id="Coils"/>
    </source>
</evidence>
<evidence type="ECO:0000256" key="10">
    <source>
        <dbReference type="SAM" id="Phobius"/>
    </source>
</evidence>
<dbReference type="SUPFAM" id="SSF52540">
    <property type="entry name" value="P-loop containing nucleoside triphosphate hydrolases"/>
    <property type="match status" value="1"/>
</dbReference>
<dbReference type="GO" id="GO:0005524">
    <property type="term" value="F:ATP binding"/>
    <property type="evidence" value="ECO:0007669"/>
    <property type="project" value="UniProtKB-KW"/>
</dbReference>
<proteinExistence type="evidence at transcript level"/>
<feature type="transmembrane region" description="Helical" evidence="10">
    <location>
        <begin position="694"/>
        <end position="713"/>
    </location>
</feature>
<reference evidence="13" key="2">
    <citation type="submission" date="2019-04" db="EMBL/GenBank/DDBJ databases">
        <title>Arthrospira Metabolic genes.</title>
        <authorList>
            <person name="Venkatesh K."/>
            <person name="Anbazahan S."/>
            <person name="Faizal N."/>
            <person name="Arockiaraj J."/>
        </authorList>
    </citation>
    <scope>NUCLEOTIDE SEQUENCE</scope>
    <source>
        <strain evidence="13">SRM16</strain>
    </source>
</reference>
<dbReference type="InterPro" id="IPR017871">
    <property type="entry name" value="ABC_transporter-like_CS"/>
</dbReference>
<evidence type="ECO:0000259" key="12">
    <source>
        <dbReference type="PROSITE" id="PS50893"/>
    </source>
</evidence>
<keyword evidence="2" id="KW-0813">Transport</keyword>
<keyword evidence="5 13" id="KW-0067">ATP-binding</keyword>
<dbReference type="SMART" id="SM00240">
    <property type="entry name" value="FHA"/>
    <property type="match status" value="2"/>
</dbReference>
<dbReference type="CDD" id="cd00060">
    <property type="entry name" value="FHA"/>
    <property type="match status" value="2"/>
</dbReference>
<evidence type="ECO:0000256" key="7">
    <source>
        <dbReference type="ARBA" id="ARBA00023136"/>
    </source>
</evidence>
<dbReference type="Pfam" id="PF00498">
    <property type="entry name" value="FHA"/>
    <property type="match status" value="2"/>
</dbReference>
<reference evidence="13" key="1">
    <citation type="submission" date="2017-04" db="EMBL/GenBank/DDBJ databases">
        <authorList>
            <person name="Kumaresan V."/>
        </authorList>
    </citation>
    <scope>NUCLEOTIDE SEQUENCE</scope>
    <source>
        <strain evidence="13">SRM16</strain>
    </source>
</reference>
<feature type="domain" description="ABC transporter" evidence="12">
    <location>
        <begin position="232"/>
        <end position="468"/>
    </location>
</feature>
<evidence type="ECO:0000256" key="2">
    <source>
        <dbReference type="ARBA" id="ARBA00022448"/>
    </source>
</evidence>
<evidence type="ECO:0000256" key="6">
    <source>
        <dbReference type="ARBA" id="ARBA00022989"/>
    </source>
</evidence>
<dbReference type="Pfam" id="PF01061">
    <property type="entry name" value="ABC2_membrane"/>
    <property type="match status" value="1"/>
</dbReference>
<dbReference type="InterPro" id="IPR050352">
    <property type="entry name" value="ABCG_transporters"/>
</dbReference>
<dbReference type="PROSITE" id="PS00211">
    <property type="entry name" value="ABC_TRANSPORTER_1"/>
    <property type="match status" value="1"/>
</dbReference>
<dbReference type="FunFam" id="3.40.50.300:FF:000474">
    <property type="entry name" value="Putative ABC transporter ATP-binding subunit"/>
    <property type="match status" value="1"/>
</dbReference>
<gene>
    <name evidence="13" type="primary">A-ABC</name>
</gene>
<dbReference type="PANTHER" id="PTHR48041:SF139">
    <property type="entry name" value="PROTEIN SCARLET"/>
    <property type="match status" value="1"/>
</dbReference>
<keyword evidence="4" id="KW-0547">Nucleotide-binding</keyword>
<dbReference type="SUPFAM" id="SSF49879">
    <property type="entry name" value="SMAD/FHA domain"/>
    <property type="match status" value="2"/>
</dbReference>
<feature type="transmembrane region" description="Helical" evidence="10">
    <location>
        <begin position="579"/>
        <end position="601"/>
    </location>
</feature>
<dbReference type="GO" id="GO:0016020">
    <property type="term" value="C:membrane"/>
    <property type="evidence" value="ECO:0007669"/>
    <property type="project" value="UniProtKB-SubCell"/>
</dbReference>
<keyword evidence="7 10" id="KW-0472">Membrane</keyword>
<evidence type="ECO:0000256" key="9">
    <source>
        <dbReference type="SAM" id="MobiDB-lite"/>
    </source>
</evidence>
<dbReference type="Gene3D" id="3.40.50.300">
    <property type="entry name" value="P-loop containing nucleotide triphosphate hydrolases"/>
    <property type="match status" value="1"/>
</dbReference>
<comment type="subcellular location">
    <subcellularLocation>
        <location evidence="1">Membrane</location>
        <topology evidence="1">Multi-pass membrane protein</topology>
    </subcellularLocation>
</comment>
<dbReference type="Gene3D" id="2.60.200.20">
    <property type="match status" value="2"/>
</dbReference>
<evidence type="ECO:0000313" key="13">
    <source>
        <dbReference type="EMBL" id="SMH70191.1"/>
    </source>
</evidence>
<dbReference type="InterPro" id="IPR000253">
    <property type="entry name" value="FHA_dom"/>
</dbReference>
<feature type="region of interest" description="Disordered" evidence="9">
    <location>
        <begin position="792"/>
        <end position="820"/>
    </location>
</feature>
<dbReference type="AlphaFoldDB" id="A0A4D8TTI4"/>
<evidence type="ECO:0000256" key="4">
    <source>
        <dbReference type="ARBA" id="ARBA00022741"/>
    </source>
</evidence>
<dbReference type="InterPro" id="IPR008984">
    <property type="entry name" value="SMAD_FHA_dom_sf"/>
</dbReference>
<dbReference type="SMART" id="SM00382">
    <property type="entry name" value="AAA"/>
    <property type="match status" value="1"/>
</dbReference>
<dbReference type="GO" id="GO:0140359">
    <property type="term" value="F:ABC-type transporter activity"/>
    <property type="evidence" value="ECO:0007669"/>
    <property type="project" value="InterPro"/>
</dbReference>
<dbReference type="InterPro" id="IPR003593">
    <property type="entry name" value="AAA+_ATPase"/>
</dbReference>
<feature type="transmembrane region" description="Helical" evidence="10">
    <location>
        <begin position="622"/>
        <end position="647"/>
    </location>
</feature>
<evidence type="ECO:0000256" key="3">
    <source>
        <dbReference type="ARBA" id="ARBA00022692"/>
    </source>
</evidence>
<dbReference type="InterPro" id="IPR027417">
    <property type="entry name" value="P-loop_NTPase"/>
</dbReference>
<accession>A0A4D8TTI4</accession>
<name>A0A4D8TTI4_9CYAN</name>
<feature type="transmembrane region" description="Helical" evidence="10">
    <location>
        <begin position="894"/>
        <end position="912"/>
    </location>
</feature>
<dbReference type="EMBL" id="LT841354">
    <property type="protein sequence ID" value="SMH70191.1"/>
    <property type="molecule type" value="mRNA"/>
</dbReference>
<protein>
    <submittedName>
        <fullName evidence="13">ABC transporter ATP-binding protein</fullName>
    </submittedName>
</protein>
<dbReference type="PANTHER" id="PTHR48041">
    <property type="entry name" value="ABC TRANSPORTER G FAMILY MEMBER 28"/>
    <property type="match status" value="1"/>
</dbReference>
<feature type="transmembrane region" description="Helical" evidence="10">
    <location>
        <begin position="547"/>
        <end position="567"/>
    </location>
</feature>
<dbReference type="PROSITE" id="PS50893">
    <property type="entry name" value="ABC_TRANSPORTER_2"/>
    <property type="match status" value="1"/>
</dbReference>
<dbReference type="InterPro" id="IPR003439">
    <property type="entry name" value="ABC_transporter-like_ATP-bd"/>
</dbReference>
<sequence>MSLPSTNAQLKIHSSTSVSEILIDNGVASIGRAPDNTVVLTDMSVSRHHAEIKLEGDRYVIVDLGSTIGTLLNADTIPPKTPQPLANNDTIQIGDTKLTFCFSSLAVAPTQAAAPARSEKTVIDNTIGQSSGTVLSFTLELRGKDLITIGRDGSNHTVINHPSVSRHHAQIARKNGSFVLTDLNSTNGTFVNGKVITGDRSLAVGDNIRIGPCRFTLNIDETLVQVNEEGNLRLDAVGLNKQVSKEVNLLNDISLSIQAREFVVVAGVSGGGKSTLLDALNGFRPATGGHVLVNGVDLYKNYNAYRTEIGYVPQKDIVHTELTVTQALDYAAQLRMPADTTVAERQKRVDEVLQDLGLSHRQDVPIKALSGGQLKRVSIGVELLTKPSLFFLDEATSGLDPGTEADIMNLLRNLADQGRTVILITHATDNVMLCDLVVFLGAGGRIAYFGPPQEAQEYFGVERFNQIYHKVERERSPEDWQQDYLNSSQYQRFVVKRQNTLSNVQAETNGNRRSQQVPGATIKRVSAWRQFLILSNRNWSILRRDRASLILMLAIAPILGILDWFTWNRYMFDDTKGDFGQVITMLFVTALVAVMVGSIATMRDIVKEADIYRRERTIGLQILPYILSKVCIASVFALYQAAIFLLFKLIAVQIPGDFSVYGSLYITLVLATMAGMVMGLLVSAISPNQNIAPLLTIIFLVPQITFGGGMLPINTLGLPGLIINHLTLTKWPFESFVTITGVGRDVAEDPCWQLDEDERDALTDAQKQDCICLGTSLFSQCSFPGILAKYNPAVDQPEPVRPESPGDPPQQPTRPDNPSFQAQLDYEDEMDQYQADLEAYQDRVNEYQTAIQQWQDEYGEWRGKYEGALGEAEGTIKRFFQDYGSMFNVNVGKYWGILIGLIAVMFGLLLVVQKRKDVI</sequence>
<feature type="transmembrane region" description="Helical" evidence="10">
    <location>
        <begin position="659"/>
        <end position="682"/>
    </location>
</feature>
<dbReference type="GO" id="GO:0016887">
    <property type="term" value="F:ATP hydrolysis activity"/>
    <property type="evidence" value="ECO:0007669"/>
    <property type="project" value="InterPro"/>
</dbReference>
<dbReference type="Pfam" id="PF00005">
    <property type="entry name" value="ABC_tran"/>
    <property type="match status" value="1"/>
</dbReference>
<dbReference type="SMR" id="A0A4D8TTI4"/>
<organism evidence="13">
    <name type="scientific">Arthrospira sp. SRM16</name>
    <dbReference type="NCBI Taxonomy" id="1929211"/>
    <lineage>
        <taxon>Bacteria</taxon>
        <taxon>Bacillati</taxon>
        <taxon>Cyanobacteriota</taxon>
        <taxon>Cyanophyceae</taxon>
        <taxon>Oscillatoriophycideae</taxon>
        <taxon>Oscillatoriales</taxon>
        <taxon>Microcoleaceae</taxon>
        <taxon>Arthrospira</taxon>
    </lineage>
</organism>
<feature type="coiled-coil region" evidence="8">
    <location>
        <begin position="823"/>
        <end position="857"/>
    </location>
</feature>